<dbReference type="PANTHER" id="PTHR30290">
    <property type="entry name" value="PERIPLASMIC BINDING COMPONENT OF ABC TRANSPORTER"/>
    <property type="match status" value="1"/>
</dbReference>
<dbReference type="GO" id="GO:1904680">
    <property type="term" value="F:peptide transmembrane transporter activity"/>
    <property type="evidence" value="ECO:0007669"/>
    <property type="project" value="TreeGrafter"/>
</dbReference>
<dbReference type="PANTHER" id="PTHR30290:SF10">
    <property type="entry name" value="PERIPLASMIC OLIGOPEPTIDE-BINDING PROTEIN-RELATED"/>
    <property type="match status" value="1"/>
</dbReference>
<evidence type="ECO:0000256" key="2">
    <source>
        <dbReference type="ARBA" id="ARBA00005695"/>
    </source>
</evidence>
<dbReference type="CDD" id="cd08504">
    <property type="entry name" value="PBP2_OppA"/>
    <property type="match status" value="1"/>
</dbReference>
<dbReference type="Pfam" id="PF00496">
    <property type="entry name" value="SBP_bac_5"/>
    <property type="match status" value="1"/>
</dbReference>
<evidence type="ECO:0000259" key="7">
    <source>
        <dbReference type="Pfam" id="PF00496"/>
    </source>
</evidence>
<dbReference type="Gene3D" id="3.90.76.10">
    <property type="entry name" value="Dipeptide-binding Protein, Domain 1"/>
    <property type="match status" value="1"/>
</dbReference>
<evidence type="ECO:0000313" key="9">
    <source>
        <dbReference type="Proteomes" id="UP000541058"/>
    </source>
</evidence>
<feature type="chain" id="PRO_5030613253" evidence="6">
    <location>
        <begin position="25"/>
        <end position="536"/>
    </location>
</feature>
<feature type="signal peptide" evidence="6">
    <location>
        <begin position="1"/>
        <end position="24"/>
    </location>
</feature>
<dbReference type="FunFam" id="3.10.105.10:FF:000001">
    <property type="entry name" value="Oligopeptide ABC transporter, oligopeptide-binding protein"/>
    <property type="match status" value="1"/>
</dbReference>
<dbReference type="FunFam" id="3.90.76.10:FF:000001">
    <property type="entry name" value="Oligopeptide ABC transporter substrate-binding protein"/>
    <property type="match status" value="1"/>
</dbReference>
<comment type="caution">
    <text evidence="8">The sequence shown here is derived from an EMBL/GenBank/DDBJ whole genome shotgun (WGS) entry which is preliminary data.</text>
</comment>
<evidence type="ECO:0000256" key="6">
    <source>
        <dbReference type="SAM" id="SignalP"/>
    </source>
</evidence>
<evidence type="ECO:0000256" key="5">
    <source>
        <dbReference type="ARBA" id="ARBA00022856"/>
    </source>
</evidence>
<gene>
    <name evidence="8" type="ORF">GX355_05110</name>
</gene>
<dbReference type="InterPro" id="IPR030678">
    <property type="entry name" value="Peptide/Ni-bd"/>
</dbReference>
<comment type="subcellular location">
    <subcellularLocation>
        <location evidence="1">Cell envelope</location>
    </subcellularLocation>
</comment>
<dbReference type="AlphaFoldDB" id="A0A7X8H003"/>
<accession>A0A7X8H003</accession>
<dbReference type="EMBL" id="JAAYSM010000157">
    <property type="protein sequence ID" value="NLJ18223.1"/>
    <property type="molecule type" value="Genomic_DNA"/>
</dbReference>
<dbReference type="GO" id="GO:0015833">
    <property type="term" value="P:peptide transport"/>
    <property type="evidence" value="ECO:0007669"/>
    <property type="project" value="UniProtKB-KW"/>
</dbReference>
<reference evidence="8 9" key="1">
    <citation type="journal article" date="2020" name="Biotechnol. Biofuels">
        <title>New insights from the biogas microbiome by comprehensive genome-resolved metagenomics of nearly 1600 species originating from multiple anaerobic digesters.</title>
        <authorList>
            <person name="Campanaro S."/>
            <person name="Treu L."/>
            <person name="Rodriguez-R L.M."/>
            <person name="Kovalovszki A."/>
            <person name="Ziels R.M."/>
            <person name="Maus I."/>
            <person name="Zhu X."/>
            <person name="Kougias P.G."/>
            <person name="Basile A."/>
            <person name="Luo G."/>
            <person name="Schluter A."/>
            <person name="Konstantinidis K.T."/>
            <person name="Angelidaki I."/>
        </authorList>
    </citation>
    <scope>NUCLEOTIDE SEQUENCE [LARGE SCALE GENOMIC DNA]</scope>
    <source>
        <strain evidence="8">AS23ysBPME_34</strain>
    </source>
</reference>
<keyword evidence="4 6" id="KW-0732">Signal</keyword>
<dbReference type="Proteomes" id="UP000541058">
    <property type="component" value="Unassembled WGS sequence"/>
</dbReference>
<dbReference type="InterPro" id="IPR039424">
    <property type="entry name" value="SBP_5"/>
</dbReference>
<evidence type="ECO:0000256" key="1">
    <source>
        <dbReference type="ARBA" id="ARBA00004196"/>
    </source>
</evidence>
<keyword evidence="3" id="KW-0813">Transport</keyword>
<dbReference type="GO" id="GO:0030288">
    <property type="term" value="C:outer membrane-bounded periplasmic space"/>
    <property type="evidence" value="ECO:0007669"/>
    <property type="project" value="UniProtKB-ARBA"/>
</dbReference>
<dbReference type="SUPFAM" id="SSF53850">
    <property type="entry name" value="Periplasmic binding protein-like II"/>
    <property type="match status" value="1"/>
</dbReference>
<evidence type="ECO:0000256" key="4">
    <source>
        <dbReference type="ARBA" id="ARBA00022729"/>
    </source>
</evidence>
<evidence type="ECO:0000256" key="3">
    <source>
        <dbReference type="ARBA" id="ARBA00022448"/>
    </source>
</evidence>
<proteinExistence type="inferred from homology"/>
<protein>
    <submittedName>
        <fullName evidence="8">Peptide ABC transporter substrate-binding protein</fullName>
    </submittedName>
</protein>
<dbReference type="Gene3D" id="3.40.190.10">
    <property type="entry name" value="Periplasmic binding protein-like II"/>
    <property type="match status" value="1"/>
</dbReference>
<feature type="domain" description="Solute-binding protein family 5" evidence="7">
    <location>
        <begin position="72"/>
        <end position="455"/>
    </location>
</feature>
<comment type="similarity">
    <text evidence="2">Belongs to the bacterial solute-binding protein 5 family.</text>
</comment>
<sequence length="536" mass="58602">MRYFKKVMVAVLVFTGILPATIQAEEGAVVNVHIDVEVATLDHNIATDGTSFEVIGSLIQGLMTLDPDGNAIPGIAESYEVSEDGTVYTFKLREAVWSNDAPVTANDFVFSWQRLANPDTASEYSFILEAAGVLNASEVASGDKALEELGVKALDDKTLEVTLARPVAFFIDLLAFSPLYPLNEEFYNSVGDQYATAPDKILSNGAFVLASYEPAASAFELKKNDKYYDADNVHLGGLKYQVIKDSQQAVLAYQTGQVDVVSLTGEQVELFKADPEFKTVPAGYVWFVAPNNEVAGLENADLRLALALAFDREVIANNVLKDGSNAASYFIPTDLANGPDGKDFRETAGDGPLVTDVAKAQEHFEKAKEALGQDTFTYSLVVEDTESAINVAQSLEAQIEANLPGVDIVLEQMPKKTRLQRMQDGDYELALHRWGPDYRDPTTNLQLLETNSNYNNMNWSNADFDALYEAVTVGDLVDKPEERWAAMIEAENIALSEAAIFPIYQKGSAVLVKSNVKGVDFMTVGTNRIFVRATKD</sequence>
<organism evidence="8 9">
    <name type="scientific">Globicatella sulfidifaciens</name>
    <dbReference type="NCBI Taxonomy" id="136093"/>
    <lineage>
        <taxon>Bacteria</taxon>
        <taxon>Bacillati</taxon>
        <taxon>Bacillota</taxon>
        <taxon>Bacilli</taxon>
        <taxon>Lactobacillales</taxon>
        <taxon>Aerococcaceae</taxon>
        <taxon>Globicatella</taxon>
    </lineage>
</organism>
<keyword evidence="5" id="KW-0571">Peptide transport</keyword>
<name>A0A7X8H003_9LACT</name>
<dbReference type="InterPro" id="IPR000914">
    <property type="entry name" value="SBP_5_dom"/>
</dbReference>
<dbReference type="Gene3D" id="3.10.105.10">
    <property type="entry name" value="Dipeptide-binding Protein, Domain 3"/>
    <property type="match status" value="1"/>
</dbReference>
<keyword evidence="5" id="KW-0653">Protein transport</keyword>
<evidence type="ECO:0000313" key="8">
    <source>
        <dbReference type="EMBL" id="NLJ18223.1"/>
    </source>
</evidence>
<dbReference type="GO" id="GO:0043190">
    <property type="term" value="C:ATP-binding cassette (ABC) transporter complex"/>
    <property type="evidence" value="ECO:0007669"/>
    <property type="project" value="InterPro"/>
</dbReference>
<dbReference type="PIRSF" id="PIRSF002741">
    <property type="entry name" value="MppA"/>
    <property type="match status" value="1"/>
</dbReference>